<feature type="compositionally biased region" description="Polar residues" evidence="1">
    <location>
        <begin position="1"/>
        <end position="11"/>
    </location>
</feature>
<dbReference type="InParanoid" id="A0A5C3P0D5"/>
<dbReference type="AlphaFoldDB" id="A0A5C3P0D5"/>
<reference evidence="2 3" key="1">
    <citation type="journal article" date="2019" name="Nat. Ecol. Evol.">
        <title>Megaphylogeny resolves global patterns of mushroom evolution.</title>
        <authorList>
            <person name="Varga T."/>
            <person name="Krizsan K."/>
            <person name="Foldi C."/>
            <person name="Dima B."/>
            <person name="Sanchez-Garcia M."/>
            <person name="Sanchez-Ramirez S."/>
            <person name="Szollosi G.J."/>
            <person name="Szarkandi J.G."/>
            <person name="Papp V."/>
            <person name="Albert L."/>
            <person name="Andreopoulos W."/>
            <person name="Angelini C."/>
            <person name="Antonin V."/>
            <person name="Barry K.W."/>
            <person name="Bougher N.L."/>
            <person name="Buchanan P."/>
            <person name="Buyck B."/>
            <person name="Bense V."/>
            <person name="Catcheside P."/>
            <person name="Chovatia M."/>
            <person name="Cooper J."/>
            <person name="Damon W."/>
            <person name="Desjardin D."/>
            <person name="Finy P."/>
            <person name="Geml J."/>
            <person name="Haridas S."/>
            <person name="Hughes K."/>
            <person name="Justo A."/>
            <person name="Karasinski D."/>
            <person name="Kautmanova I."/>
            <person name="Kiss B."/>
            <person name="Kocsube S."/>
            <person name="Kotiranta H."/>
            <person name="LaButti K.M."/>
            <person name="Lechner B.E."/>
            <person name="Liimatainen K."/>
            <person name="Lipzen A."/>
            <person name="Lukacs Z."/>
            <person name="Mihaltcheva S."/>
            <person name="Morgado L.N."/>
            <person name="Niskanen T."/>
            <person name="Noordeloos M.E."/>
            <person name="Ohm R.A."/>
            <person name="Ortiz-Santana B."/>
            <person name="Ovrebo C."/>
            <person name="Racz N."/>
            <person name="Riley R."/>
            <person name="Savchenko A."/>
            <person name="Shiryaev A."/>
            <person name="Soop K."/>
            <person name="Spirin V."/>
            <person name="Szebenyi C."/>
            <person name="Tomsovsky M."/>
            <person name="Tulloss R.E."/>
            <person name="Uehling J."/>
            <person name="Grigoriev I.V."/>
            <person name="Vagvolgyi C."/>
            <person name="Papp T."/>
            <person name="Martin F.M."/>
            <person name="Miettinen O."/>
            <person name="Hibbett D.S."/>
            <person name="Nagy L.G."/>
        </authorList>
    </citation>
    <scope>NUCLEOTIDE SEQUENCE [LARGE SCALE GENOMIC DNA]</scope>
    <source>
        <strain evidence="2 3">HHB13444</strain>
    </source>
</reference>
<protein>
    <submittedName>
        <fullName evidence="2">Uncharacterized protein</fullName>
    </submittedName>
</protein>
<dbReference type="EMBL" id="ML211564">
    <property type="protein sequence ID" value="TFK81750.1"/>
    <property type="molecule type" value="Genomic_DNA"/>
</dbReference>
<gene>
    <name evidence="2" type="ORF">K466DRAFT_327793</name>
</gene>
<organism evidence="2 3">
    <name type="scientific">Polyporus arcularius HHB13444</name>
    <dbReference type="NCBI Taxonomy" id="1314778"/>
    <lineage>
        <taxon>Eukaryota</taxon>
        <taxon>Fungi</taxon>
        <taxon>Dikarya</taxon>
        <taxon>Basidiomycota</taxon>
        <taxon>Agaricomycotina</taxon>
        <taxon>Agaricomycetes</taxon>
        <taxon>Polyporales</taxon>
        <taxon>Polyporaceae</taxon>
        <taxon>Polyporus</taxon>
    </lineage>
</organism>
<feature type="region of interest" description="Disordered" evidence="1">
    <location>
        <begin position="1"/>
        <end position="56"/>
    </location>
</feature>
<feature type="compositionally biased region" description="Pro residues" evidence="1">
    <location>
        <begin position="30"/>
        <end position="40"/>
    </location>
</feature>
<keyword evidence="3" id="KW-1185">Reference proteome</keyword>
<dbReference type="Proteomes" id="UP000308197">
    <property type="component" value="Unassembled WGS sequence"/>
</dbReference>
<evidence type="ECO:0000256" key="1">
    <source>
        <dbReference type="SAM" id="MobiDB-lite"/>
    </source>
</evidence>
<evidence type="ECO:0000313" key="2">
    <source>
        <dbReference type="EMBL" id="TFK81750.1"/>
    </source>
</evidence>
<feature type="compositionally biased region" description="Low complexity" evidence="1">
    <location>
        <begin position="19"/>
        <end position="29"/>
    </location>
</feature>
<evidence type="ECO:0000313" key="3">
    <source>
        <dbReference type="Proteomes" id="UP000308197"/>
    </source>
</evidence>
<proteinExistence type="predicted"/>
<sequence length="125" mass="13924">MRQIASLSSVETFPRQDSTEPTTTSRSQTTPPPSTSPPQPSCQAPSQADPRARTSDWASTRIFPLKCSRRQRQSLLLWTELRGGPGDLDLEWRILEALDDDSSSSWMEASIPVLFCMGKHESSVM</sequence>
<accession>A0A5C3P0D5</accession>
<name>A0A5C3P0D5_9APHY</name>